<comment type="caution">
    <text evidence="5">The sequence shown here is derived from an EMBL/GenBank/DDBJ whole genome shotgun (WGS) entry which is preliminary data.</text>
</comment>
<gene>
    <name evidence="5" type="ORF">NV381_04835</name>
</gene>
<evidence type="ECO:0000313" key="5">
    <source>
        <dbReference type="EMBL" id="MCR8630528.1"/>
    </source>
</evidence>
<dbReference type="Pfam" id="PF13377">
    <property type="entry name" value="Peripla_BP_3"/>
    <property type="match status" value="1"/>
</dbReference>
<dbReference type="GO" id="GO:0003677">
    <property type="term" value="F:DNA binding"/>
    <property type="evidence" value="ECO:0007669"/>
    <property type="project" value="UniProtKB-KW"/>
</dbReference>
<dbReference type="InterPro" id="IPR000843">
    <property type="entry name" value="HTH_LacI"/>
</dbReference>
<dbReference type="PANTHER" id="PTHR30146">
    <property type="entry name" value="LACI-RELATED TRANSCRIPTIONAL REPRESSOR"/>
    <property type="match status" value="1"/>
</dbReference>
<reference evidence="5 6" key="1">
    <citation type="submission" date="2022-08" db="EMBL/GenBank/DDBJ databases">
        <title>Paenibacillus endoradicis sp. nov., Paenibacillus radicibacter sp. nov and Paenibacillus pararadicis sp. nov., three cold-adapted plant growth-promoting bacteria isolated from root of Larix gmelinii in Great Khingan.</title>
        <authorList>
            <person name="Xue H."/>
        </authorList>
    </citation>
    <scope>NUCLEOTIDE SEQUENCE [LARGE SCALE GENOMIC DNA]</scope>
    <source>
        <strain evidence="5 6">N5-1-1-5</strain>
    </source>
</reference>
<evidence type="ECO:0000256" key="1">
    <source>
        <dbReference type="ARBA" id="ARBA00023015"/>
    </source>
</evidence>
<evidence type="ECO:0000259" key="4">
    <source>
        <dbReference type="PROSITE" id="PS50932"/>
    </source>
</evidence>
<evidence type="ECO:0000256" key="2">
    <source>
        <dbReference type="ARBA" id="ARBA00023125"/>
    </source>
</evidence>
<dbReference type="Proteomes" id="UP001300012">
    <property type="component" value="Unassembled WGS sequence"/>
</dbReference>
<proteinExistence type="predicted"/>
<dbReference type="InterPro" id="IPR010982">
    <property type="entry name" value="Lambda_DNA-bd_dom_sf"/>
</dbReference>
<dbReference type="Gene3D" id="3.40.50.2300">
    <property type="match status" value="2"/>
</dbReference>
<dbReference type="CDD" id="cd01392">
    <property type="entry name" value="HTH_LacI"/>
    <property type="match status" value="1"/>
</dbReference>
<keyword evidence="3" id="KW-0804">Transcription</keyword>
<evidence type="ECO:0000313" key="6">
    <source>
        <dbReference type="Proteomes" id="UP001300012"/>
    </source>
</evidence>
<dbReference type="EMBL" id="JANQBD010000002">
    <property type="protein sequence ID" value="MCR8630528.1"/>
    <property type="molecule type" value="Genomic_DNA"/>
</dbReference>
<dbReference type="PROSITE" id="PS50932">
    <property type="entry name" value="HTH_LACI_2"/>
    <property type="match status" value="1"/>
</dbReference>
<dbReference type="Gene3D" id="1.10.260.40">
    <property type="entry name" value="lambda repressor-like DNA-binding domains"/>
    <property type="match status" value="1"/>
</dbReference>
<accession>A0ABT1YBG9</accession>
<dbReference type="SUPFAM" id="SSF47413">
    <property type="entry name" value="lambda repressor-like DNA-binding domains"/>
    <property type="match status" value="1"/>
</dbReference>
<keyword evidence="2 5" id="KW-0238">DNA-binding</keyword>
<dbReference type="InterPro" id="IPR046335">
    <property type="entry name" value="LacI/GalR-like_sensor"/>
</dbReference>
<protein>
    <submittedName>
        <fullName evidence="5">LacI family DNA-binding transcriptional regulator</fullName>
    </submittedName>
</protein>
<evidence type="ECO:0000256" key="3">
    <source>
        <dbReference type="ARBA" id="ARBA00023163"/>
    </source>
</evidence>
<dbReference type="SUPFAM" id="SSF53822">
    <property type="entry name" value="Periplasmic binding protein-like I"/>
    <property type="match status" value="1"/>
</dbReference>
<name>A0ABT1YBG9_9BACL</name>
<sequence>MKMEDIAKLANVSKSAVSLALSGKPGISEETRFKILKIVKESGYLPRSMIKADKVYGLTKTLRFVACTNSGIVLEQYYKQPFFMELIHDIEEQCRARGYSLFFSSIQTDNLEDAIDTMETEHESNGIILLGTNLTQEQIRLIAQKQINLVVLDTCLETFNANFIVMNNVMGAYQAGRHLLDLGHRQIGYVQSHSRMYNFNSRKKGFLQALAEEHLSVDDEHFFSVSPTIVSSQDEFMQKIKALKTPLPTALFCECDYIAISTIKSLIELGIRVPQDISIVGFDNIQESTIITPELTTVHVEKGKIAELAVTKLFDMIENGDSVKMKSFIDTQLVVRQSCRAVGAPAEAQPALPGL</sequence>
<dbReference type="InterPro" id="IPR028082">
    <property type="entry name" value="Peripla_BP_I"/>
</dbReference>
<dbReference type="RefSeq" id="WP_258212134.1">
    <property type="nucleotide sequence ID" value="NZ_JANQBD010000002.1"/>
</dbReference>
<keyword evidence="6" id="KW-1185">Reference proteome</keyword>
<keyword evidence="1" id="KW-0805">Transcription regulation</keyword>
<dbReference type="Pfam" id="PF00356">
    <property type="entry name" value="LacI"/>
    <property type="match status" value="1"/>
</dbReference>
<organism evidence="5 6">
    <name type="scientific">Paenibacillus radicis</name>
    <name type="common">ex Xue et al. 2023</name>
    <dbReference type="NCBI Taxonomy" id="2972489"/>
    <lineage>
        <taxon>Bacteria</taxon>
        <taxon>Bacillati</taxon>
        <taxon>Bacillota</taxon>
        <taxon>Bacilli</taxon>
        <taxon>Bacillales</taxon>
        <taxon>Paenibacillaceae</taxon>
        <taxon>Paenibacillus</taxon>
    </lineage>
</organism>
<dbReference type="SMART" id="SM00354">
    <property type="entry name" value="HTH_LACI"/>
    <property type="match status" value="1"/>
</dbReference>
<feature type="domain" description="HTH lacI-type" evidence="4">
    <location>
        <begin position="1"/>
        <end position="51"/>
    </location>
</feature>
<dbReference type="PANTHER" id="PTHR30146:SF150">
    <property type="entry name" value="ARABINOSE METABOLISM TRANSCRIPTIONAL REPRESSOR"/>
    <property type="match status" value="1"/>
</dbReference>